<evidence type="ECO:0000313" key="1">
    <source>
        <dbReference type="EMBL" id="KAJ2973805.1"/>
    </source>
</evidence>
<dbReference type="EMBL" id="JANJQO010000917">
    <property type="protein sequence ID" value="KAJ2973805.1"/>
    <property type="molecule type" value="Genomic_DNA"/>
</dbReference>
<dbReference type="Proteomes" id="UP001143910">
    <property type="component" value="Unassembled WGS sequence"/>
</dbReference>
<evidence type="ECO:0000313" key="2">
    <source>
        <dbReference type="Proteomes" id="UP001143910"/>
    </source>
</evidence>
<name>A0ACC1N3E9_9HYPO</name>
<sequence length="513" mass="53950">MSRNCGNGCLLGIWCLLLQIVVCVGQAANGKFPQLLEATLDELREGLDAGKFTSVELTKAYIARINEVNSELHAVNQINPDALAIAAELDKTRAKAKTSPLHGIPVLIKDNIATNDGMDNTAGSFALVGAKVGKDSTVAANLRKAGAIILGKSNLSQWANFRSNNGSSGWSAVGGQAMGAYFTGQDPSGSSSGSGISSSIGLAWACLGTETDGSIISPSQENNLVGIKPSVGLTSRYLVVPISEHQDTVGPMARTVKDAAYLLTAIAGKDSNDNYTSAIPFGGKTPDYVGACKESGLKGKRIGVPRSIINSSGYPAVVTKSFRDTLAVLRSSGAIIVDNIELPGFQQIRDSNNIVLNADFVSDLPRLYLDKLVTNPHNIRSLADLQAFTQNDPREDFPHRDTDGLSGALKNNSLDALFAPSDIVSGVAAALGHPVITVPIGRMPEGTPVTRNGFGNLNATGPNQPFAVGFAGARFSEEALISMAFALERRTQVRKTIHPRVVPKTELGDVVGK</sequence>
<reference evidence="1" key="1">
    <citation type="submission" date="2022-08" db="EMBL/GenBank/DDBJ databases">
        <title>Genome Sequence of Lecanicillium fungicola.</title>
        <authorList>
            <person name="Buettner E."/>
        </authorList>
    </citation>
    <scope>NUCLEOTIDE SEQUENCE</scope>
    <source>
        <strain evidence="1">Babe33</strain>
    </source>
</reference>
<proteinExistence type="predicted"/>
<comment type="caution">
    <text evidence="1">The sequence shown here is derived from an EMBL/GenBank/DDBJ whole genome shotgun (WGS) entry which is preliminary data.</text>
</comment>
<organism evidence="1 2">
    <name type="scientific">Zarea fungicola</name>
    <dbReference type="NCBI Taxonomy" id="93591"/>
    <lineage>
        <taxon>Eukaryota</taxon>
        <taxon>Fungi</taxon>
        <taxon>Dikarya</taxon>
        <taxon>Ascomycota</taxon>
        <taxon>Pezizomycotina</taxon>
        <taxon>Sordariomycetes</taxon>
        <taxon>Hypocreomycetidae</taxon>
        <taxon>Hypocreales</taxon>
        <taxon>Cordycipitaceae</taxon>
        <taxon>Zarea</taxon>
    </lineage>
</organism>
<accession>A0ACC1N3E9</accession>
<gene>
    <name evidence="1" type="ORF">NQ176_g6399</name>
</gene>
<protein>
    <submittedName>
        <fullName evidence="1">Uncharacterized protein</fullName>
    </submittedName>
</protein>
<keyword evidence="2" id="KW-1185">Reference proteome</keyword>